<protein>
    <submittedName>
        <fullName evidence="2">Decaprenyl diphosphate synthase subunit 2</fullName>
    </submittedName>
</protein>
<dbReference type="GO" id="GO:0004659">
    <property type="term" value="F:prenyltransferase activity"/>
    <property type="evidence" value="ECO:0007669"/>
    <property type="project" value="InterPro"/>
</dbReference>
<dbReference type="Proteomes" id="UP000694556">
    <property type="component" value="Chromosome 3"/>
</dbReference>
<evidence type="ECO:0000313" key="3">
    <source>
        <dbReference type="Proteomes" id="UP000694556"/>
    </source>
</evidence>
<dbReference type="GO" id="GO:1990234">
    <property type="term" value="C:transferase complex"/>
    <property type="evidence" value="ECO:0007669"/>
    <property type="project" value="TreeGrafter"/>
</dbReference>
<proteinExistence type="inferred from homology"/>
<sequence>MWGALLRLGGRRGLAGAAPPPASPWSQVVSEAEKIVGYPTSFMSLRCLLSDELSNIAIQVRKLVGTKHPLLDTARGFVYDSRNNLQMRGLVVLLISKAAGPSTAELSFQHNMVSGIYSSQRSLAEITELIHTAFLVHRGIVNIGELKSCDGPLKDMQFGNKMAVLSGDFLLANACTSLAQLQNTKVVELISSAIGDLVQGIYYENSKSSEENCLTDDIGISTWKEQVFLSHSALLAKSCQAAMELAKHSAEIQDMAFQYGKHMSMSHKLHSDLQPFVKESSSDIMAFSLNCAPAVFHQEFLGRDAWIKQIREAQGKGNIMDYKKLQEAIKAGKGVTSAIDLCRRHGNRALAALESFPPSEARAALANIVYAVTRSALEAAIINEARSRDLGKWTGNQCLLIGHRRGRRQGGGRRFSCPGRPGWRWGGRRQVPPGASVPPVYHHEGELSGGRSFICLRAAGRVSPRCFYVFVCKITPCLTLGLLEKLAEKMCPAW</sequence>
<dbReference type="PANTHER" id="PTHR12001:SF55">
    <property type="entry name" value="ALL TRANS-POLYPRENYL-DIPHOSPHATE SYNTHASE PDSS2"/>
    <property type="match status" value="1"/>
</dbReference>
<dbReference type="InterPro" id="IPR000092">
    <property type="entry name" value="Polyprenyl_synt"/>
</dbReference>
<reference evidence="2" key="1">
    <citation type="submission" date="2018-09" db="EMBL/GenBank/DDBJ databases">
        <title>Common duck and Muscovy duck high density SNP chip.</title>
        <authorList>
            <person name="Vignal A."/>
            <person name="Thebault N."/>
            <person name="Warren W.C."/>
        </authorList>
    </citation>
    <scope>NUCLEOTIDE SEQUENCE [LARGE SCALE GENOMIC DNA]</scope>
</reference>
<comment type="similarity">
    <text evidence="1">Belongs to the FPP/GGPP synthase family.</text>
</comment>
<dbReference type="Ensembl" id="ENSCMMT00000016277.1">
    <property type="protein sequence ID" value="ENSCMMP00000014783.1"/>
    <property type="gene ID" value="ENSCMMG00000009411.1"/>
</dbReference>
<name>A0A8C3GJT0_CAIMO</name>
<dbReference type="SUPFAM" id="SSF48576">
    <property type="entry name" value="Terpenoid synthases"/>
    <property type="match status" value="1"/>
</dbReference>
<dbReference type="Pfam" id="PF00348">
    <property type="entry name" value="polyprenyl_synt"/>
    <property type="match status" value="1"/>
</dbReference>
<accession>A0A8C3GJT0</accession>
<dbReference type="GO" id="GO:0005739">
    <property type="term" value="C:mitochondrion"/>
    <property type="evidence" value="ECO:0007669"/>
    <property type="project" value="TreeGrafter"/>
</dbReference>
<dbReference type="GO" id="GO:0008299">
    <property type="term" value="P:isoprenoid biosynthetic process"/>
    <property type="evidence" value="ECO:0007669"/>
    <property type="project" value="InterPro"/>
</dbReference>
<dbReference type="AlphaFoldDB" id="A0A8C3GJT0"/>
<keyword evidence="1" id="KW-0808">Transferase</keyword>
<dbReference type="InterPro" id="IPR008949">
    <property type="entry name" value="Isoprenoid_synthase_dom_sf"/>
</dbReference>
<organism evidence="2 3">
    <name type="scientific">Cairina moschata</name>
    <name type="common">Muscovy duck</name>
    <dbReference type="NCBI Taxonomy" id="8855"/>
    <lineage>
        <taxon>Eukaryota</taxon>
        <taxon>Metazoa</taxon>
        <taxon>Chordata</taxon>
        <taxon>Craniata</taxon>
        <taxon>Vertebrata</taxon>
        <taxon>Euteleostomi</taxon>
        <taxon>Archelosauria</taxon>
        <taxon>Archosauria</taxon>
        <taxon>Dinosauria</taxon>
        <taxon>Saurischia</taxon>
        <taxon>Theropoda</taxon>
        <taxon>Coelurosauria</taxon>
        <taxon>Aves</taxon>
        <taxon>Neognathae</taxon>
        <taxon>Galloanserae</taxon>
        <taxon>Anseriformes</taxon>
        <taxon>Anatidae</taxon>
        <taxon>Anatinae</taxon>
        <taxon>Cairina</taxon>
    </lineage>
</organism>
<reference evidence="2" key="3">
    <citation type="submission" date="2025-09" db="UniProtKB">
        <authorList>
            <consortium name="Ensembl"/>
        </authorList>
    </citation>
    <scope>IDENTIFICATION</scope>
</reference>
<keyword evidence="3" id="KW-1185">Reference proteome</keyword>
<dbReference type="Gene3D" id="1.10.600.10">
    <property type="entry name" value="Farnesyl Diphosphate Synthase"/>
    <property type="match status" value="1"/>
</dbReference>
<evidence type="ECO:0000313" key="2">
    <source>
        <dbReference type="Ensembl" id="ENSCMMP00000014783.1"/>
    </source>
</evidence>
<evidence type="ECO:0000256" key="1">
    <source>
        <dbReference type="RuleBase" id="RU004466"/>
    </source>
</evidence>
<reference evidence="2" key="2">
    <citation type="submission" date="2025-08" db="UniProtKB">
        <authorList>
            <consortium name="Ensembl"/>
        </authorList>
    </citation>
    <scope>IDENTIFICATION</scope>
</reference>
<dbReference type="GO" id="GO:0006744">
    <property type="term" value="P:ubiquinone biosynthetic process"/>
    <property type="evidence" value="ECO:0007669"/>
    <property type="project" value="TreeGrafter"/>
</dbReference>
<dbReference type="PANTHER" id="PTHR12001">
    <property type="entry name" value="GERANYLGERANYL PYROPHOSPHATE SYNTHASE"/>
    <property type="match status" value="1"/>
</dbReference>